<dbReference type="GO" id="GO:0016020">
    <property type="term" value="C:membrane"/>
    <property type="evidence" value="ECO:0007669"/>
    <property type="project" value="InterPro"/>
</dbReference>
<evidence type="ECO:0000256" key="1">
    <source>
        <dbReference type="SAM" id="Phobius"/>
    </source>
</evidence>
<feature type="transmembrane region" description="Helical" evidence="1">
    <location>
        <begin position="32"/>
        <end position="50"/>
    </location>
</feature>
<sequence>MDAYDLLALGALVLALLPIVHFDLTQTRIPNLANLALAATGLGIHLITAPDWRTLAFDGGRIVGVAVVLVGIGWLVARWRPNARIGAGDIKFLMAASPWVGFVGAFYVFALASGILVVFSLTQAALAPATGDWWRPRPFGPMLCIALVLIFLLTRIN</sequence>
<name>A0AB39KP91_9CAUL</name>
<keyword evidence="3" id="KW-0378">Hydrolase</keyword>
<evidence type="ECO:0000259" key="2">
    <source>
        <dbReference type="Pfam" id="PF01478"/>
    </source>
</evidence>
<feature type="transmembrane region" description="Helical" evidence="1">
    <location>
        <begin position="62"/>
        <end position="79"/>
    </location>
</feature>
<dbReference type="EMBL" id="CP158375">
    <property type="protein sequence ID" value="XDO95422.1"/>
    <property type="molecule type" value="Genomic_DNA"/>
</dbReference>
<dbReference type="RefSeq" id="WP_369058271.1">
    <property type="nucleotide sequence ID" value="NZ_CP158375.1"/>
</dbReference>
<keyword evidence="1" id="KW-0472">Membrane</keyword>
<proteinExistence type="predicted"/>
<feature type="transmembrane region" description="Helical" evidence="1">
    <location>
        <begin position="139"/>
        <end position="156"/>
    </location>
</feature>
<organism evidence="3">
    <name type="scientific">Caulobacter sp. 73W</name>
    <dbReference type="NCBI Taxonomy" id="3161137"/>
    <lineage>
        <taxon>Bacteria</taxon>
        <taxon>Pseudomonadati</taxon>
        <taxon>Pseudomonadota</taxon>
        <taxon>Alphaproteobacteria</taxon>
        <taxon>Caulobacterales</taxon>
        <taxon>Caulobacteraceae</taxon>
        <taxon>Caulobacter</taxon>
    </lineage>
</organism>
<dbReference type="AlphaFoldDB" id="A0AB39KP91"/>
<dbReference type="Gene3D" id="1.20.120.1220">
    <property type="match status" value="1"/>
</dbReference>
<gene>
    <name evidence="3" type="ORF">ABOZ73_11410</name>
</gene>
<dbReference type="EC" id="3.4.23.-" evidence="3"/>
<reference evidence="3" key="1">
    <citation type="submission" date="2024-06" db="EMBL/GenBank/DDBJ databases">
        <title>Caulobacter inopinatus, sp. nov.</title>
        <authorList>
            <person name="Donachie S.P."/>
        </authorList>
    </citation>
    <scope>NUCLEOTIDE SEQUENCE</scope>
    <source>
        <strain evidence="3">73W</strain>
    </source>
</reference>
<feature type="transmembrane region" description="Helical" evidence="1">
    <location>
        <begin position="99"/>
        <end position="127"/>
    </location>
</feature>
<protein>
    <submittedName>
        <fullName evidence="3">A24 family peptidase</fullName>
        <ecNumber evidence="3">3.4.23.-</ecNumber>
    </submittedName>
</protein>
<dbReference type="Pfam" id="PF01478">
    <property type="entry name" value="Peptidase_A24"/>
    <property type="match status" value="1"/>
</dbReference>
<keyword evidence="1" id="KW-0812">Transmembrane</keyword>
<dbReference type="InterPro" id="IPR000045">
    <property type="entry name" value="Prepilin_IV_endopep_pep"/>
</dbReference>
<accession>A0AB39KP91</accession>
<evidence type="ECO:0000313" key="3">
    <source>
        <dbReference type="EMBL" id="XDO95422.1"/>
    </source>
</evidence>
<keyword evidence="1" id="KW-1133">Transmembrane helix</keyword>
<feature type="domain" description="Prepilin type IV endopeptidase peptidase" evidence="2">
    <location>
        <begin position="12"/>
        <end position="120"/>
    </location>
</feature>
<dbReference type="GO" id="GO:0004190">
    <property type="term" value="F:aspartic-type endopeptidase activity"/>
    <property type="evidence" value="ECO:0007669"/>
    <property type="project" value="InterPro"/>
</dbReference>